<organism evidence="1 2">
    <name type="scientific">Paraburkholderia silviterrae</name>
    <dbReference type="NCBI Taxonomy" id="2528715"/>
    <lineage>
        <taxon>Bacteria</taxon>
        <taxon>Pseudomonadati</taxon>
        <taxon>Pseudomonadota</taxon>
        <taxon>Betaproteobacteria</taxon>
        <taxon>Burkholderiales</taxon>
        <taxon>Burkholderiaceae</taxon>
        <taxon>Paraburkholderia</taxon>
    </lineage>
</organism>
<accession>A0A4R5M3T6</accession>
<proteinExistence type="predicted"/>
<sequence>MKVTIRVEVTPDYGEAETCEICQLERDIIERIVSEMAMVDGLFCRRRRESGGYRLYTATTNEVPPCVPCASLHRGAR</sequence>
<comment type="caution">
    <text evidence="1">The sequence shown here is derived from an EMBL/GenBank/DDBJ whole genome shotgun (WGS) entry which is preliminary data.</text>
</comment>
<name>A0A4R5M3T6_9BURK</name>
<keyword evidence="2" id="KW-1185">Reference proteome</keyword>
<evidence type="ECO:0000313" key="1">
    <source>
        <dbReference type="EMBL" id="TDG19901.1"/>
    </source>
</evidence>
<gene>
    <name evidence="1" type="ORF">EYW47_29060</name>
</gene>
<dbReference type="AlphaFoldDB" id="A0A4R5M3T6"/>
<dbReference type="Proteomes" id="UP000295722">
    <property type="component" value="Unassembled WGS sequence"/>
</dbReference>
<reference evidence="1 2" key="1">
    <citation type="submission" date="2019-03" db="EMBL/GenBank/DDBJ databases">
        <title>Paraburkholderia sp. 4M-K11, isolated from subtropical forest soil.</title>
        <authorList>
            <person name="Gao Z.-H."/>
            <person name="Qiu L.-H."/>
        </authorList>
    </citation>
    <scope>NUCLEOTIDE SEQUENCE [LARGE SCALE GENOMIC DNA]</scope>
    <source>
        <strain evidence="1 2">4M-K11</strain>
    </source>
</reference>
<dbReference type="RefSeq" id="WP_133198280.1">
    <property type="nucleotide sequence ID" value="NZ_JBHUCW010000030.1"/>
</dbReference>
<dbReference type="EMBL" id="SMRP01000019">
    <property type="protein sequence ID" value="TDG19901.1"/>
    <property type="molecule type" value="Genomic_DNA"/>
</dbReference>
<evidence type="ECO:0000313" key="2">
    <source>
        <dbReference type="Proteomes" id="UP000295722"/>
    </source>
</evidence>
<protein>
    <submittedName>
        <fullName evidence="1">Uncharacterized protein</fullName>
    </submittedName>
</protein>